<feature type="region of interest" description="Disordered" evidence="1">
    <location>
        <begin position="1"/>
        <end position="24"/>
    </location>
</feature>
<dbReference type="Pfam" id="PF19114">
    <property type="entry name" value="EsV_1_7_cys"/>
    <property type="match status" value="3"/>
</dbReference>
<dbReference type="InterPro" id="IPR043822">
    <property type="entry name" value="EsV_1_7_cys"/>
</dbReference>
<organism evidence="2">
    <name type="scientific">Heterosigma akashiwo</name>
    <name type="common">Chromophytic alga</name>
    <name type="synonym">Heterosigma carterae</name>
    <dbReference type="NCBI Taxonomy" id="2829"/>
    <lineage>
        <taxon>Eukaryota</taxon>
        <taxon>Sar</taxon>
        <taxon>Stramenopiles</taxon>
        <taxon>Ochrophyta</taxon>
        <taxon>Raphidophyceae</taxon>
        <taxon>Chattonellales</taxon>
        <taxon>Chattonellaceae</taxon>
        <taxon>Heterosigma</taxon>
    </lineage>
</organism>
<feature type="region of interest" description="Disordered" evidence="1">
    <location>
        <begin position="135"/>
        <end position="194"/>
    </location>
</feature>
<protein>
    <submittedName>
        <fullName evidence="2">Uncharacterized protein</fullName>
    </submittedName>
</protein>
<sequence>MKLEDPVLPHADAQLSPADEKPRLMKEETKTVEVSSSQANIISSSVEAPALYHKPSLLEAPTPQYLPPQLYYYSTWYVSPLVHSVHSALPQLAFPPLIHLPQQGINQPTLSSLAQPSPVLADVAQLTSIALAKPETLNPIKENPPAPAPPAFPTDANSTTVTPSKEKRHLAVDNTPPASTTEDSPPSKKSRVRGNKNCEYEGGCNKAKHFGFQGDGPIRFCGAHREPGMVNLARKCCEQEGCTQAATYGCATLRKKVFCSAHKKEGMANLTLRVCLHPGCNKTANYKGAADQKIKFCRKHQDNAIGAKNALGIPTGQLLLSRHTTAGKAHWKSLWGKIQD</sequence>
<dbReference type="AlphaFoldDB" id="A0A7S3UPI8"/>
<dbReference type="EMBL" id="HBIU01001314">
    <property type="protein sequence ID" value="CAE0620366.1"/>
    <property type="molecule type" value="Transcribed_RNA"/>
</dbReference>
<evidence type="ECO:0000313" key="2">
    <source>
        <dbReference type="EMBL" id="CAE0620366.1"/>
    </source>
</evidence>
<accession>A0A7S3UPI8</accession>
<gene>
    <name evidence="2" type="ORF">HAKA00212_LOCUS449</name>
</gene>
<feature type="compositionally biased region" description="Pro residues" evidence="1">
    <location>
        <begin position="142"/>
        <end position="152"/>
    </location>
</feature>
<dbReference type="SMART" id="SM01425">
    <property type="entry name" value="EsV_1_7"/>
    <property type="match status" value="3"/>
</dbReference>
<evidence type="ECO:0000256" key="1">
    <source>
        <dbReference type="SAM" id="MobiDB-lite"/>
    </source>
</evidence>
<reference evidence="2" key="1">
    <citation type="submission" date="2021-01" db="EMBL/GenBank/DDBJ databases">
        <authorList>
            <person name="Corre E."/>
            <person name="Pelletier E."/>
            <person name="Niang G."/>
            <person name="Scheremetjew M."/>
            <person name="Finn R."/>
            <person name="Kale V."/>
            <person name="Holt S."/>
            <person name="Cochrane G."/>
            <person name="Meng A."/>
            <person name="Brown T."/>
            <person name="Cohen L."/>
        </authorList>
    </citation>
    <scope>NUCLEOTIDE SEQUENCE</scope>
    <source>
        <strain evidence="2">CCMP3107</strain>
    </source>
</reference>
<proteinExistence type="predicted"/>
<name>A0A7S3UPI8_HETAK</name>